<keyword evidence="1" id="KW-0472">Membrane</keyword>
<evidence type="ECO:0000313" key="3">
    <source>
        <dbReference type="Proteomes" id="UP000807370"/>
    </source>
</evidence>
<gene>
    <name evidence="2" type="ORF">HZZ13_01100</name>
</gene>
<sequence>MELWLVLVRFVHYAASLVLFGLVLFPFYACPPTTSRDGGSRALAISLSVSLLVLASGILWFIGVATSMTGGGVNWETASFVLTDTSFGAVALLRLGATIAAIGGKGQCTFAAARKWVPAACLMWSRPLYGSEAHAAQRLRR</sequence>
<keyword evidence="3" id="KW-1185">Reference proteome</keyword>
<feature type="transmembrane region" description="Helical" evidence="1">
    <location>
        <begin position="42"/>
        <end position="65"/>
    </location>
</feature>
<reference evidence="2 3" key="1">
    <citation type="submission" date="2020-07" db="EMBL/GenBank/DDBJ databases">
        <title>Bradyrhizobium diversity isolated from nodules of indigenous legumes of Western Australia.</title>
        <authorList>
            <person name="Klepa M.S."/>
        </authorList>
    </citation>
    <scope>NUCLEOTIDE SEQUENCE [LARGE SCALE GENOMIC DNA]</scope>
    <source>
        <strain evidence="2 3">CNPSo 4010</strain>
    </source>
</reference>
<accession>A0ABS0PGX6</accession>
<protein>
    <recommendedName>
        <fullName evidence="4">Copper resistance protein D</fullName>
    </recommendedName>
</protein>
<proteinExistence type="predicted"/>
<keyword evidence="1" id="KW-0812">Transmembrane</keyword>
<dbReference type="RefSeq" id="WP_197957837.1">
    <property type="nucleotide sequence ID" value="NZ_JACCHP010000001.1"/>
</dbReference>
<keyword evidence="1" id="KW-1133">Transmembrane helix</keyword>
<evidence type="ECO:0008006" key="4">
    <source>
        <dbReference type="Google" id="ProtNLM"/>
    </source>
</evidence>
<name>A0ABS0PGX6_9BRAD</name>
<organism evidence="2 3">
    <name type="scientific">Bradyrhizobium agreste</name>
    <dbReference type="NCBI Taxonomy" id="2751811"/>
    <lineage>
        <taxon>Bacteria</taxon>
        <taxon>Pseudomonadati</taxon>
        <taxon>Pseudomonadota</taxon>
        <taxon>Alphaproteobacteria</taxon>
        <taxon>Hyphomicrobiales</taxon>
        <taxon>Nitrobacteraceae</taxon>
        <taxon>Bradyrhizobium</taxon>
    </lineage>
</organism>
<evidence type="ECO:0000313" key="2">
    <source>
        <dbReference type="EMBL" id="MBH5396413.1"/>
    </source>
</evidence>
<feature type="transmembrane region" description="Helical" evidence="1">
    <location>
        <begin position="6"/>
        <end position="30"/>
    </location>
</feature>
<evidence type="ECO:0000256" key="1">
    <source>
        <dbReference type="SAM" id="Phobius"/>
    </source>
</evidence>
<dbReference type="EMBL" id="JACCHP010000001">
    <property type="protein sequence ID" value="MBH5396413.1"/>
    <property type="molecule type" value="Genomic_DNA"/>
</dbReference>
<comment type="caution">
    <text evidence="2">The sequence shown here is derived from an EMBL/GenBank/DDBJ whole genome shotgun (WGS) entry which is preliminary data.</text>
</comment>
<dbReference type="Proteomes" id="UP000807370">
    <property type="component" value="Unassembled WGS sequence"/>
</dbReference>